<dbReference type="Gene3D" id="3.40.140.10">
    <property type="entry name" value="Cytidine Deaminase, domain 2"/>
    <property type="match status" value="1"/>
</dbReference>
<keyword evidence="5" id="KW-0482">Metalloprotease</keyword>
<evidence type="ECO:0000259" key="7">
    <source>
        <dbReference type="PROSITE" id="PS50249"/>
    </source>
</evidence>
<dbReference type="GO" id="GO:0046872">
    <property type="term" value="F:metal ion binding"/>
    <property type="evidence" value="ECO:0007669"/>
    <property type="project" value="UniProtKB-KW"/>
</dbReference>
<dbReference type="OrthoDB" id="9804482at2"/>
<dbReference type="PROSITE" id="PS50249">
    <property type="entry name" value="MPN"/>
    <property type="match status" value="1"/>
</dbReference>
<dbReference type="PANTHER" id="PTHR30471">
    <property type="entry name" value="DNA REPAIR PROTEIN RADC"/>
    <property type="match status" value="1"/>
</dbReference>
<comment type="caution">
    <text evidence="8">The sequence shown here is derived from an EMBL/GenBank/DDBJ whole genome shotgun (WGS) entry which is preliminary data.</text>
</comment>
<dbReference type="InterPro" id="IPR037518">
    <property type="entry name" value="MPN"/>
</dbReference>
<keyword evidence="9" id="KW-1185">Reference proteome</keyword>
<name>A0A328AN30_9CAUL</name>
<dbReference type="NCBIfam" id="TIGR00608">
    <property type="entry name" value="radc"/>
    <property type="match status" value="1"/>
</dbReference>
<dbReference type="InterPro" id="IPR046778">
    <property type="entry name" value="UPF0758_N"/>
</dbReference>
<gene>
    <name evidence="8" type="ORF">DJ017_16290</name>
</gene>
<dbReference type="Gene3D" id="1.10.150.20">
    <property type="entry name" value="5' to 3' exonuclease, C-terminal subdomain"/>
    <property type="match status" value="1"/>
</dbReference>
<evidence type="ECO:0000256" key="6">
    <source>
        <dbReference type="RuleBase" id="RU003797"/>
    </source>
</evidence>
<comment type="similarity">
    <text evidence="6">Belongs to the UPF0758 family.</text>
</comment>
<dbReference type="InterPro" id="IPR025657">
    <property type="entry name" value="RadC_JAB"/>
</dbReference>
<dbReference type="InterPro" id="IPR010994">
    <property type="entry name" value="RuvA_2-like"/>
</dbReference>
<reference evidence="9" key="1">
    <citation type="submission" date="2018-05" db="EMBL/GenBank/DDBJ databases">
        <authorList>
            <person name="Li X."/>
        </authorList>
    </citation>
    <scope>NUCLEOTIDE SEQUENCE [LARGE SCALE GENOMIC DNA]</scope>
    <source>
        <strain evidence="9">LX32</strain>
    </source>
</reference>
<evidence type="ECO:0000256" key="3">
    <source>
        <dbReference type="ARBA" id="ARBA00022801"/>
    </source>
</evidence>
<dbReference type="CDD" id="cd08071">
    <property type="entry name" value="MPN_DUF2466"/>
    <property type="match status" value="1"/>
</dbReference>
<dbReference type="InterPro" id="IPR001405">
    <property type="entry name" value="UPF0758"/>
</dbReference>
<dbReference type="EMBL" id="QFYQ01000001">
    <property type="protein sequence ID" value="RAK55957.1"/>
    <property type="molecule type" value="Genomic_DNA"/>
</dbReference>
<keyword evidence="4" id="KW-0862">Zinc</keyword>
<dbReference type="NCBIfam" id="NF000642">
    <property type="entry name" value="PRK00024.1"/>
    <property type="match status" value="1"/>
</dbReference>
<evidence type="ECO:0000313" key="8">
    <source>
        <dbReference type="EMBL" id="RAK55957.1"/>
    </source>
</evidence>
<feature type="domain" description="MPN" evidence="7">
    <location>
        <begin position="137"/>
        <end position="259"/>
    </location>
</feature>
<dbReference type="SUPFAM" id="SSF47781">
    <property type="entry name" value="RuvA domain 2-like"/>
    <property type="match status" value="1"/>
</dbReference>
<evidence type="ECO:0000256" key="4">
    <source>
        <dbReference type="ARBA" id="ARBA00022833"/>
    </source>
</evidence>
<dbReference type="SUPFAM" id="SSF102712">
    <property type="entry name" value="JAB1/MPN domain"/>
    <property type="match status" value="1"/>
</dbReference>
<evidence type="ECO:0000256" key="1">
    <source>
        <dbReference type="ARBA" id="ARBA00022670"/>
    </source>
</evidence>
<sequence length="259" mass="27796">MVKPRAISGGLEDASGQPDLWAAAAPARKAAAAKADAPHYLGHRERLRERALAGGLAALPDYEVLELLLFRAIPRGDVKPLAKQLLARFGSLAGVMGASLEELKTVRGVGEGVALDLKLGHEVALRSGREAVARRPVISSWSALLAYVKTALAHEAREQFRVLFLDKKNQLIADETMNRGTVDHAPVYPREVVRRALELSASAIILVHNHPGGDPTPSVADVDMTKQVVEAARALRITVHDHLVVARHGTASFKALGLL</sequence>
<keyword evidence="2" id="KW-0479">Metal-binding</keyword>
<dbReference type="GO" id="GO:0006508">
    <property type="term" value="P:proteolysis"/>
    <property type="evidence" value="ECO:0007669"/>
    <property type="project" value="UniProtKB-KW"/>
</dbReference>
<keyword evidence="1" id="KW-0645">Protease</keyword>
<dbReference type="AlphaFoldDB" id="A0A328AN30"/>
<accession>A0A328AN30</accession>
<keyword evidence="3" id="KW-0378">Hydrolase</keyword>
<dbReference type="RefSeq" id="WP_111529705.1">
    <property type="nucleotide sequence ID" value="NZ_JBHRSG010000003.1"/>
</dbReference>
<dbReference type="PANTHER" id="PTHR30471:SF3">
    <property type="entry name" value="UPF0758 PROTEIN YEES-RELATED"/>
    <property type="match status" value="1"/>
</dbReference>
<evidence type="ECO:0000256" key="2">
    <source>
        <dbReference type="ARBA" id="ARBA00022723"/>
    </source>
</evidence>
<organism evidence="8 9">
    <name type="scientific">Phenylobacterium soli</name>
    <dbReference type="NCBI Taxonomy" id="2170551"/>
    <lineage>
        <taxon>Bacteria</taxon>
        <taxon>Pseudomonadati</taxon>
        <taxon>Pseudomonadota</taxon>
        <taxon>Alphaproteobacteria</taxon>
        <taxon>Caulobacterales</taxon>
        <taxon>Caulobacteraceae</taxon>
        <taxon>Phenylobacterium</taxon>
    </lineage>
</organism>
<dbReference type="Pfam" id="PF20582">
    <property type="entry name" value="UPF0758_N"/>
    <property type="match status" value="1"/>
</dbReference>
<evidence type="ECO:0000256" key="5">
    <source>
        <dbReference type="ARBA" id="ARBA00023049"/>
    </source>
</evidence>
<protein>
    <recommendedName>
        <fullName evidence="7">MPN domain-containing protein</fullName>
    </recommendedName>
</protein>
<dbReference type="GO" id="GO:0008237">
    <property type="term" value="F:metallopeptidase activity"/>
    <property type="evidence" value="ECO:0007669"/>
    <property type="project" value="UniProtKB-KW"/>
</dbReference>
<dbReference type="Pfam" id="PF04002">
    <property type="entry name" value="RadC"/>
    <property type="match status" value="1"/>
</dbReference>
<proteinExistence type="inferred from homology"/>
<evidence type="ECO:0000313" key="9">
    <source>
        <dbReference type="Proteomes" id="UP000249254"/>
    </source>
</evidence>
<dbReference type="Proteomes" id="UP000249254">
    <property type="component" value="Unassembled WGS sequence"/>
</dbReference>